<dbReference type="Gene3D" id="6.10.340.10">
    <property type="match status" value="1"/>
</dbReference>
<reference evidence="6 7" key="1">
    <citation type="journal article" date="2013" name="Antonie Van Leeuwenhoek">
        <title>Dongia rigui sp. nov., isolated from freshwater of a large wetland in Korea.</title>
        <authorList>
            <person name="Baik K.S."/>
            <person name="Hwang Y.M."/>
            <person name="Choi J.S."/>
            <person name="Kwon J."/>
            <person name="Seong C.N."/>
        </authorList>
    </citation>
    <scope>NUCLEOTIDE SEQUENCE [LARGE SCALE GENOMIC DNA]</scope>
    <source>
        <strain evidence="6 7">04SU4-P</strain>
    </source>
</reference>
<dbReference type="Gene3D" id="1.10.287.950">
    <property type="entry name" value="Methyl-accepting chemotaxis protein"/>
    <property type="match status" value="1"/>
</dbReference>
<dbReference type="Proteomes" id="UP001271769">
    <property type="component" value="Unassembled WGS sequence"/>
</dbReference>
<evidence type="ECO:0000313" key="7">
    <source>
        <dbReference type="Proteomes" id="UP001271769"/>
    </source>
</evidence>
<evidence type="ECO:0000256" key="2">
    <source>
        <dbReference type="PROSITE-ProRule" id="PRU00284"/>
    </source>
</evidence>
<comment type="caution">
    <text evidence="6">The sequence shown here is derived from an EMBL/GenBank/DDBJ whole genome shotgun (WGS) entry which is preliminary data.</text>
</comment>
<feature type="coiled-coil region" evidence="3">
    <location>
        <begin position="246"/>
        <end position="292"/>
    </location>
</feature>
<keyword evidence="7" id="KW-1185">Reference proteome</keyword>
<protein>
    <submittedName>
        <fullName evidence="6">Methyl-accepting chemotaxis protein</fullName>
    </submittedName>
</protein>
<dbReference type="InterPro" id="IPR004089">
    <property type="entry name" value="MCPsignal_dom"/>
</dbReference>
<feature type="transmembrane region" description="Helical" evidence="4">
    <location>
        <begin position="183"/>
        <end position="205"/>
    </location>
</feature>
<evidence type="ECO:0000256" key="4">
    <source>
        <dbReference type="SAM" id="Phobius"/>
    </source>
</evidence>
<dbReference type="PANTHER" id="PTHR32089:SF112">
    <property type="entry name" value="LYSOZYME-LIKE PROTEIN-RELATED"/>
    <property type="match status" value="1"/>
</dbReference>
<keyword evidence="3" id="KW-0175">Coiled coil</keyword>
<evidence type="ECO:0000256" key="1">
    <source>
        <dbReference type="ARBA" id="ARBA00023224"/>
    </source>
</evidence>
<dbReference type="SMART" id="SM00283">
    <property type="entry name" value="MA"/>
    <property type="match status" value="1"/>
</dbReference>
<evidence type="ECO:0000259" key="5">
    <source>
        <dbReference type="PROSITE" id="PS50111"/>
    </source>
</evidence>
<dbReference type="EMBL" id="JAXCLX010000001">
    <property type="protein sequence ID" value="MDY0871267.1"/>
    <property type="molecule type" value="Genomic_DNA"/>
</dbReference>
<evidence type="ECO:0000256" key="3">
    <source>
        <dbReference type="SAM" id="Coils"/>
    </source>
</evidence>
<dbReference type="SUPFAM" id="SSF58104">
    <property type="entry name" value="Methyl-accepting chemotaxis protein (MCP) signaling domain"/>
    <property type="match status" value="1"/>
</dbReference>
<sequence>MQMPADSAPVRQARLWTIGRRLAAIIAIGVIVGFAVVLTLQSVAQRQMALSEAGINRVAIARLIAGQVAGGVKFKKADAVAKGYQGYFDEPSSALAAIAVFTVDDAKISAADNANLPKIDLAALQAAAKAKVEQDSIYTDLTADHQIVFVPVMEGAGDKARRIGLVGLAWATAPLEAALHQQLLQTVGIALGVMVLLLATVLWVIRATVSKPLVRVASLIGTKDSVEQLQNQLGVITARADEIGDIARALTEFHRADAELAELRQAQEASKAQAERERAETANRLADEFRNTVVSVAEALSAAIDQVRTTTDRLATAADETENKSAVAVRGAEATSHNVQTVAAAAEELSASVSEISRQVGESARRAGTAAAGSEQSNEKIASLDASVAKIGQVAQLISDIASQTNLLALNATIEAARAGEAGKGFAVVAQEVKNLATQTGRATGDISQQIDAVQQATAGTVDAIKIIIDGIHEIDGLARTISNAVEQQQTATAEIARSAQDAAASTQEVHTSVLGISGSAALTREAATIIRRETDQLLVETQRFRSEAGNFLEHLAGGRAG</sequence>
<keyword evidence="4" id="KW-0812">Transmembrane</keyword>
<keyword evidence="1 2" id="KW-0807">Transducer</keyword>
<dbReference type="PROSITE" id="PS50111">
    <property type="entry name" value="CHEMOTAXIS_TRANSDUC_2"/>
    <property type="match status" value="1"/>
</dbReference>
<dbReference type="RefSeq" id="WP_320499675.1">
    <property type="nucleotide sequence ID" value="NZ_JAXCLX010000001.1"/>
</dbReference>
<name>A0ABU5DWA9_9PROT</name>
<gene>
    <name evidence="6" type="ORF">SMD31_05020</name>
</gene>
<accession>A0ABU5DWA9</accession>
<feature type="domain" description="Methyl-accepting transducer" evidence="5">
    <location>
        <begin position="303"/>
        <end position="525"/>
    </location>
</feature>
<organism evidence="6 7">
    <name type="scientific">Dongia rigui</name>
    <dbReference type="NCBI Taxonomy" id="940149"/>
    <lineage>
        <taxon>Bacteria</taxon>
        <taxon>Pseudomonadati</taxon>
        <taxon>Pseudomonadota</taxon>
        <taxon>Alphaproteobacteria</taxon>
        <taxon>Rhodospirillales</taxon>
        <taxon>Dongiaceae</taxon>
        <taxon>Dongia</taxon>
    </lineage>
</organism>
<evidence type="ECO:0000313" key="6">
    <source>
        <dbReference type="EMBL" id="MDY0871267.1"/>
    </source>
</evidence>
<dbReference type="Pfam" id="PF00015">
    <property type="entry name" value="MCPsignal"/>
    <property type="match status" value="1"/>
</dbReference>
<dbReference type="PANTHER" id="PTHR32089">
    <property type="entry name" value="METHYL-ACCEPTING CHEMOTAXIS PROTEIN MCPB"/>
    <property type="match status" value="1"/>
</dbReference>
<keyword evidence="4" id="KW-1133">Transmembrane helix</keyword>
<keyword evidence="4" id="KW-0472">Membrane</keyword>
<feature type="transmembrane region" description="Helical" evidence="4">
    <location>
        <begin position="21"/>
        <end position="40"/>
    </location>
</feature>
<proteinExistence type="predicted"/>